<evidence type="ECO:0008006" key="4">
    <source>
        <dbReference type="Google" id="ProtNLM"/>
    </source>
</evidence>
<feature type="region of interest" description="Disordered" evidence="1">
    <location>
        <begin position="69"/>
        <end position="88"/>
    </location>
</feature>
<dbReference type="Proteomes" id="UP001328733">
    <property type="component" value="Unassembled WGS sequence"/>
</dbReference>
<evidence type="ECO:0000313" key="2">
    <source>
        <dbReference type="EMBL" id="MEG3437583.1"/>
    </source>
</evidence>
<protein>
    <recommendedName>
        <fullName evidence="4">PIN domain-containing protein</fullName>
    </recommendedName>
</protein>
<reference evidence="2 3" key="1">
    <citation type="submission" date="2024-01" db="EMBL/GenBank/DDBJ databases">
        <title>Genomic insights into the taxonomy and metabolism of the cyanobacterium Pannus brasiliensis CCIBt3594.</title>
        <authorList>
            <person name="Machado M."/>
            <person name="Botero N.B."/>
            <person name="Andreote A.P.D."/>
            <person name="Feitosa A.M.T."/>
            <person name="Popin R."/>
            <person name="Sivonen K."/>
            <person name="Fiore M.F."/>
        </authorList>
    </citation>
    <scope>NUCLEOTIDE SEQUENCE [LARGE SCALE GENOMIC DNA]</scope>
    <source>
        <strain evidence="2 3">CCIBt3594</strain>
    </source>
</reference>
<keyword evidence="3" id="KW-1185">Reference proteome</keyword>
<organism evidence="2 3">
    <name type="scientific">Pannus brasiliensis CCIBt3594</name>
    <dbReference type="NCBI Taxonomy" id="1427578"/>
    <lineage>
        <taxon>Bacteria</taxon>
        <taxon>Bacillati</taxon>
        <taxon>Cyanobacteriota</taxon>
        <taxon>Cyanophyceae</taxon>
        <taxon>Oscillatoriophycideae</taxon>
        <taxon>Chroococcales</taxon>
        <taxon>Microcystaceae</taxon>
        <taxon>Pannus</taxon>
    </lineage>
</organism>
<evidence type="ECO:0000256" key="1">
    <source>
        <dbReference type="SAM" id="MobiDB-lite"/>
    </source>
</evidence>
<dbReference type="EMBL" id="JBAFSM010000017">
    <property type="protein sequence ID" value="MEG3437583.1"/>
    <property type="molecule type" value="Genomic_DNA"/>
</dbReference>
<feature type="compositionally biased region" description="Pro residues" evidence="1">
    <location>
        <begin position="76"/>
        <end position="88"/>
    </location>
</feature>
<evidence type="ECO:0000313" key="3">
    <source>
        <dbReference type="Proteomes" id="UP001328733"/>
    </source>
</evidence>
<name>A0AAW9QVD7_9CHRO</name>
<gene>
    <name evidence="2" type="ORF">V0288_10680</name>
</gene>
<dbReference type="AlphaFoldDB" id="A0AAW9QVD7"/>
<proteinExistence type="predicted"/>
<dbReference type="RefSeq" id="WP_332865064.1">
    <property type="nucleotide sequence ID" value="NZ_JBAFSM010000017.1"/>
</dbReference>
<sequence>MSSEEAPRIQQIGQLRELFLHDLEIQMRVKRTADVSDFLVVSIEVARENGLNLITEDDLRQAIDTYAKTGEGASPTCPPNFDNPPPFDPPTLEKAIELFQSAPIDKCSW</sequence>
<comment type="caution">
    <text evidence="2">The sequence shown here is derived from an EMBL/GenBank/DDBJ whole genome shotgun (WGS) entry which is preliminary data.</text>
</comment>
<accession>A0AAW9QVD7</accession>